<name>A0A812BV50_ACAPH</name>
<feature type="compositionally biased region" description="Polar residues" evidence="1">
    <location>
        <begin position="423"/>
        <end position="445"/>
    </location>
</feature>
<proteinExistence type="predicted"/>
<dbReference type="OrthoDB" id="61560at2759"/>
<evidence type="ECO:0000313" key="4">
    <source>
        <dbReference type="Proteomes" id="UP000597762"/>
    </source>
</evidence>
<dbReference type="Proteomes" id="UP000597762">
    <property type="component" value="Unassembled WGS sequence"/>
</dbReference>
<feature type="compositionally biased region" description="Polar residues" evidence="1">
    <location>
        <begin position="406"/>
        <end position="416"/>
    </location>
</feature>
<feature type="domain" description="MBD" evidence="2">
    <location>
        <begin position="652"/>
        <end position="713"/>
    </location>
</feature>
<dbReference type="InterPro" id="IPR001739">
    <property type="entry name" value="Methyl_CpG_DNA-bd"/>
</dbReference>
<feature type="compositionally biased region" description="Polar residues" evidence="1">
    <location>
        <begin position="1"/>
        <end position="11"/>
    </location>
</feature>
<organism evidence="3 4">
    <name type="scientific">Acanthosepion pharaonis</name>
    <name type="common">Pharaoh cuttlefish</name>
    <name type="synonym">Sepia pharaonis</name>
    <dbReference type="NCBI Taxonomy" id="158019"/>
    <lineage>
        <taxon>Eukaryota</taxon>
        <taxon>Metazoa</taxon>
        <taxon>Spiralia</taxon>
        <taxon>Lophotrochozoa</taxon>
        <taxon>Mollusca</taxon>
        <taxon>Cephalopoda</taxon>
        <taxon>Coleoidea</taxon>
        <taxon>Decapodiformes</taxon>
        <taxon>Sepiida</taxon>
        <taxon>Sepiina</taxon>
        <taxon>Sepiidae</taxon>
        <taxon>Acanthosepion</taxon>
    </lineage>
</organism>
<feature type="compositionally biased region" description="Basic and acidic residues" evidence="1">
    <location>
        <begin position="509"/>
        <end position="522"/>
    </location>
</feature>
<feature type="region of interest" description="Disordered" evidence="1">
    <location>
        <begin position="1"/>
        <end position="29"/>
    </location>
</feature>
<gene>
    <name evidence="3" type="ORF">SPHA_27518</name>
</gene>
<dbReference type="GO" id="GO:0003677">
    <property type="term" value="F:DNA binding"/>
    <property type="evidence" value="ECO:0007669"/>
    <property type="project" value="InterPro"/>
</dbReference>
<feature type="compositionally biased region" description="Polar residues" evidence="1">
    <location>
        <begin position="311"/>
        <end position="329"/>
    </location>
</feature>
<comment type="caution">
    <text evidence="3">The sequence shown here is derived from an EMBL/GenBank/DDBJ whole genome shotgun (WGS) entry which is preliminary data.</text>
</comment>
<dbReference type="EMBL" id="CAHIKZ030001070">
    <property type="protein sequence ID" value="CAE1251407.1"/>
    <property type="molecule type" value="Genomic_DNA"/>
</dbReference>
<dbReference type="Gene3D" id="3.30.890.10">
    <property type="entry name" value="Methyl-cpg-binding Protein 2, Chain A"/>
    <property type="match status" value="1"/>
</dbReference>
<dbReference type="PROSITE" id="PS50982">
    <property type="entry name" value="MBD"/>
    <property type="match status" value="1"/>
</dbReference>
<accession>A0A812BV50</accession>
<dbReference type="AlphaFoldDB" id="A0A812BV50"/>
<sequence length="713" mass="75787">MNPQQEASQYLTEKPPLNPVNSSLTPLEDPSKECNMHLLANAVDHVMYHPPGSATNENVETVVNIASGSDQQHGTTTTISRSSSTPFQSPAVLAPYKDNSLPTTSNTMNIAVGLISAHNYPSSVHPPSSSMPSSNYLPSGSSNTTPASVSSMHTISSSMPYTVMPSSIPLSSHIVPSASSLSYVSGSIRDSPTSSQHIVDTAASSVFSPSAGTIHRPTNSMPGISTMLQPSSSGLIKSSSSLTQKPVSVWPSGSSDPSVGAVSLAVSNIPLPTSGPLYTPLSSLQSNVMMSSSASQFQIASSSVSFEHKPNTTSPSISSMLGVSSSFESQPHMMEDASQSSSYSVSTSKKANLCTSDSSNHNIASISTVPHLSNSNARENRPTSSAPIHNSLHSTTGSQGYMKPNIFSQPSSTMLSQGEAAASCSSSLPESGQISSNPNNYLLNQSDSPSGPSSSEFSVVQVASSSLGRPSSALNNPPLLNTGKSDFSPSITTAADLRDTVSGSTDSPLRFHAEDQGKEAMNKRNSPGKKSVKCADTSTSSTDMGPDEVSPNRGQKRKRSQSPVSSSLAEPRRSRRQSKSKFNVLDLVGIGINIDYSLEDEKTPNKEVTKSSAVAADSSLTGDVKEELIVDVGDDEIYSNNSFDSNRRFKEKIDMEKIVAPFEQGWKREVVIRSVYEEFTKMGRPKRVPADVYYYAPDRRKLVSFFSFILNKQ</sequence>
<evidence type="ECO:0000313" key="3">
    <source>
        <dbReference type="EMBL" id="CAE1251407.1"/>
    </source>
</evidence>
<feature type="compositionally biased region" description="Polar residues" evidence="1">
    <location>
        <begin position="366"/>
        <end position="399"/>
    </location>
</feature>
<keyword evidence="4" id="KW-1185">Reference proteome</keyword>
<evidence type="ECO:0000259" key="2">
    <source>
        <dbReference type="PROSITE" id="PS50982"/>
    </source>
</evidence>
<feature type="compositionally biased region" description="Low complexity" evidence="1">
    <location>
        <begin position="446"/>
        <end position="458"/>
    </location>
</feature>
<protein>
    <recommendedName>
        <fullName evidence="2">MBD domain-containing protein</fullName>
    </recommendedName>
</protein>
<feature type="region of interest" description="Disordered" evidence="1">
    <location>
        <begin position="306"/>
        <end position="342"/>
    </location>
</feature>
<feature type="region of interest" description="Disordered" evidence="1">
    <location>
        <begin position="366"/>
        <end position="580"/>
    </location>
</feature>
<feature type="compositionally biased region" description="Polar residues" evidence="1">
    <location>
        <begin position="461"/>
        <end position="493"/>
    </location>
</feature>
<reference evidence="3" key="1">
    <citation type="submission" date="2021-01" db="EMBL/GenBank/DDBJ databases">
        <authorList>
            <person name="Li R."/>
            <person name="Bekaert M."/>
        </authorList>
    </citation>
    <scope>NUCLEOTIDE SEQUENCE</scope>
    <source>
        <strain evidence="3">Farmed</strain>
    </source>
</reference>
<feature type="region of interest" description="Disordered" evidence="1">
    <location>
        <begin position="122"/>
        <end position="152"/>
    </location>
</feature>
<evidence type="ECO:0000256" key="1">
    <source>
        <dbReference type="SAM" id="MobiDB-lite"/>
    </source>
</evidence>